<dbReference type="PIRSF" id="PIRSF006256">
    <property type="entry name" value="CMPcnvr_hdrg_mat"/>
    <property type="match status" value="1"/>
</dbReference>
<accession>A0A5C1E750</accession>
<evidence type="ECO:0000256" key="1">
    <source>
        <dbReference type="ARBA" id="ARBA00004711"/>
    </source>
</evidence>
<dbReference type="AlphaFoldDB" id="A0A5C1E750"/>
<dbReference type="NCBIfam" id="TIGR00143">
    <property type="entry name" value="hypF"/>
    <property type="match status" value="1"/>
</dbReference>
<evidence type="ECO:0000259" key="11">
    <source>
        <dbReference type="PROSITE" id="PS51163"/>
    </source>
</evidence>
<feature type="active site" evidence="9">
    <location>
        <position position="38"/>
    </location>
</feature>
<dbReference type="GO" id="GO:0051604">
    <property type="term" value="P:protein maturation"/>
    <property type="evidence" value="ECO:0007669"/>
    <property type="project" value="TreeGrafter"/>
</dbReference>
<dbReference type="SUPFAM" id="SSF54975">
    <property type="entry name" value="Acylphosphatase/BLUF domain-like"/>
    <property type="match status" value="1"/>
</dbReference>
<dbReference type="Pfam" id="PF22521">
    <property type="entry name" value="HypF_C_2"/>
    <property type="match status" value="1"/>
</dbReference>
<keyword evidence="9" id="KW-0378">Hydrolase</keyword>
<evidence type="ECO:0000256" key="6">
    <source>
        <dbReference type="ARBA" id="ARBA00022833"/>
    </source>
</evidence>
<evidence type="ECO:0000256" key="8">
    <source>
        <dbReference type="PIRNR" id="PIRNR006256"/>
    </source>
</evidence>
<dbReference type="PANTHER" id="PTHR42959:SF1">
    <property type="entry name" value="CARBAMOYLTRANSFERASE HYPF"/>
    <property type="match status" value="1"/>
</dbReference>
<feature type="domain" description="YrdC-like" evidence="11">
    <location>
        <begin position="222"/>
        <end position="426"/>
    </location>
</feature>
<dbReference type="InterPro" id="IPR036046">
    <property type="entry name" value="Acylphosphatase-like_dom_sf"/>
</dbReference>
<evidence type="ECO:0000256" key="5">
    <source>
        <dbReference type="ARBA" id="ARBA00022771"/>
    </source>
</evidence>
<gene>
    <name evidence="12" type="primary">hypF</name>
    <name evidence="12" type="ORF">OTERR_09430</name>
</gene>
<dbReference type="PROSITE" id="PS51163">
    <property type="entry name" value="YRDC"/>
    <property type="match status" value="1"/>
</dbReference>
<comment type="pathway">
    <text evidence="1 8">Protein modification; [NiFe] hydrogenase maturation.</text>
</comment>
<dbReference type="PROSITE" id="PS51160">
    <property type="entry name" value="ACYLPHOSPHATASE_3"/>
    <property type="match status" value="1"/>
</dbReference>
<evidence type="ECO:0000259" key="10">
    <source>
        <dbReference type="PROSITE" id="PS51160"/>
    </source>
</evidence>
<dbReference type="Pfam" id="PF07503">
    <property type="entry name" value="zf-HYPF"/>
    <property type="match status" value="2"/>
</dbReference>
<comment type="catalytic activity">
    <reaction evidence="7 8">
        <text>C-terminal L-cysteinyl-[HypE protein] + carbamoyl phosphate + ATP + H2O = C-terminal S-carboxamide-L-cysteinyl-[HypE protein] + AMP + phosphate + diphosphate + H(+)</text>
        <dbReference type="Rhea" id="RHEA:55636"/>
        <dbReference type="Rhea" id="RHEA-COMP:14247"/>
        <dbReference type="Rhea" id="RHEA-COMP:14392"/>
        <dbReference type="ChEBI" id="CHEBI:15377"/>
        <dbReference type="ChEBI" id="CHEBI:15378"/>
        <dbReference type="ChEBI" id="CHEBI:30616"/>
        <dbReference type="ChEBI" id="CHEBI:33019"/>
        <dbReference type="ChEBI" id="CHEBI:43474"/>
        <dbReference type="ChEBI" id="CHEBI:58228"/>
        <dbReference type="ChEBI" id="CHEBI:76913"/>
        <dbReference type="ChEBI" id="CHEBI:139126"/>
        <dbReference type="ChEBI" id="CHEBI:456215"/>
    </reaction>
</comment>
<dbReference type="InterPro" id="IPR051060">
    <property type="entry name" value="Carbamoyltrans_HypF-like"/>
</dbReference>
<dbReference type="InterPro" id="IPR041440">
    <property type="entry name" value="HypF_C"/>
</dbReference>
<reference evidence="12 13" key="1">
    <citation type="submission" date="2017-07" db="EMBL/GenBank/DDBJ databases">
        <title>Complete genome sequence of Oryzomicrobium terrae TPP412.</title>
        <authorList>
            <person name="Chiu L.-W."/>
            <person name="Lo K.-J."/>
            <person name="Tsai Y.-M."/>
            <person name="Lin S.-S."/>
            <person name="Kuo C.-H."/>
            <person name="Liu C.-T."/>
        </authorList>
    </citation>
    <scope>NUCLEOTIDE SEQUENCE [LARGE SCALE GENOMIC DNA]</scope>
    <source>
        <strain evidence="12 13">TPP412</strain>
    </source>
</reference>
<dbReference type="Gene3D" id="3.30.110.120">
    <property type="match status" value="1"/>
</dbReference>
<dbReference type="EC" id="6.2.-.-" evidence="8"/>
<dbReference type="Pfam" id="PF17788">
    <property type="entry name" value="HypF_C"/>
    <property type="match status" value="1"/>
</dbReference>
<proteinExistence type="inferred from homology"/>
<dbReference type="SUPFAM" id="SSF55821">
    <property type="entry name" value="YrdC/RibB"/>
    <property type="match status" value="1"/>
</dbReference>
<protein>
    <recommendedName>
        <fullName evidence="8">Carbamoyltransferase HypF</fullName>
        <ecNumber evidence="8">6.2.-.-</ecNumber>
    </recommendedName>
</protein>
<dbReference type="Gene3D" id="3.30.420.360">
    <property type="match status" value="1"/>
</dbReference>
<keyword evidence="5" id="KW-0863">Zinc-finger</keyword>
<evidence type="ECO:0000256" key="4">
    <source>
        <dbReference type="ARBA" id="ARBA00022723"/>
    </source>
</evidence>
<dbReference type="Pfam" id="PF00708">
    <property type="entry name" value="Acylphosphatase"/>
    <property type="match status" value="1"/>
</dbReference>
<keyword evidence="6" id="KW-0862">Zinc</keyword>
<dbReference type="PANTHER" id="PTHR42959">
    <property type="entry name" value="CARBAMOYLTRANSFERASE"/>
    <property type="match status" value="1"/>
</dbReference>
<dbReference type="GO" id="GO:0016743">
    <property type="term" value="F:carboxyl- or carbamoyltransferase activity"/>
    <property type="evidence" value="ECO:0007669"/>
    <property type="project" value="UniProtKB-UniRule"/>
</dbReference>
<organism evidence="12 13">
    <name type="scientific">Oryzomicrobium terrae</name>
    <dbReference type="NCBI Taxonomy" id="1735038"/>
    <lineage>
        <taxon>Bacteria</taxon>
        <taxon>Pseudomonadati</taxon>
        <taxon>Pseudomonadota</taxon>
        <taxon>Betaproteobacteria</taxon>
        <taxon>Rhodocyclales</taxon>
        <taxon>Rhodocyclaceae</taxon>
        <taxon>Oryzomicrobium</taxon>
    </lineage>
</organism>
<dbReference type="Pfam" id="PF01300">
    <property type="entry name" value="Sua5_yciO_yrdC"/>
    <property type="match status" value="1"/>
</dbReference>
<dbReference type="GO" id="GO:0016874">
    <property type="term" value="F:ligase activity"/>
    <property type="evidence" value="ECO:0007669"/>
    <property type="project" value="UniProtKB-UniRule"/>
</dbReference>
<comment type="catalytic activity">
    <reaction evidence="9">
        <text>an acyl phosphate + H2O = a carboxylate + phosphate + H(+)</text>
        <dbReference type="Rhea" id="RHEA:14965"/>
        <dbReference type="ChEBI" id="CHEBI:15377"/>
        <dbReference type="ChEBI" id="CHEBI:15378"/>
        <dbReference type="ChEBI" id="CHEBI:29067"/>
        <dbReference type="ChEBI" id="CHEBI:43474"/>
        <dbReference type="ChEBI" id="CHEBI:59918"/>
        <dbReference type="EC" id="3.6.1.7"/>
    </reaction>
</comment>
<dbReference type="Gene3D" id="3.90.870.50">
    <property type="match status" value="1"/>
</dbReference>
<evidence type="ECO:0000313" key="13">
    <source>
        <dbReference type="Proteomes" id="UP000323671"/>
    </source>
</evidence>
<sequence length="817" mass="85353">MSSAAVPASPLSPSSLPAVTILCRRIRVRGLVQGVGYRPFVYRLAFELGLAGWVRNDAEGVDIEARGAAPLVERFVARLRAEAPELARVEAVEVREAAPERGLPGFLIVESRGGQGTSTRIGPDSALCHDCLVDLFTPGNRRQGYAFTHCTHCGPRYSITRELPYDRARTSLAPFAQCPACLAEYTDPRDRRFHAEANCCPACGPQLALLGADGTPLADGIDDPVAGAVRLLRAGGIVAIKGYGGFHLACDARNPAAVAELRRRKHREEKPFAVMVANVASAAAVADLSGPLGAEAAGLLELPERSVVLLRKGAGTDSALPGVAPGLAWIGAMLPYAPLHYLLFHAAAGRPAGLDWLGAAQSLVLVMTSANPHGEPLVTGNAEAVQRLAGIADAFLLHDRDIVIRSDDSVIRLDGGGVQFVRRGRGQTPRPIKLKDDGPTVLAFGGYLKNTVCVMKGREAILSQHVGDLDSPSTVAFLEETVDHLLHVLDATPDRVAHDRHPDFPSTRLAQAFAAARGIPALAVGHHHAHIAAVLAESGTPADHPVLGLALDGVGLGDDGGLWGGELLEVSGAGCTRLAGLTPLLLPGGDKAAREPWRLAASALYRLGRGNEIAAFVARRYPGQEKVEGAAVIARMLGQGVNCPPTSSLGRLFDAAAGLLGLRAVQRFEAQAAMELEGRADRQRRQAGHAAAPLAGGWRIDAADATGALDFAPLLAALADWPVEAGEREGALDAAADLFHATVAAGLADWAAQAAKARGLGSVALGGGCCLNALLVADLRAHLNNHGLAVLEARQAPPNDGGLALGQAWAVRHHIHD</sequence>
<dbReference type="InterPro" id="IPR011125">
    <property type="entry name" value="Znf_HypF"/>
</dbReference>
<keyword evidence="13" id="KW-1185">Reference proteome</keyword>
<dbReference type="RefSeq" id="WP_149425020.1">
    <property type="nucleotide sequence ID" value="NZ_CP022579.1"/>
</dbReference>
<keyword evidence="4" id="KW-0479">Metal-binding</keyword>
<name>A0A5C1E750_9RHOO</name>
<evidence type="ECO:0000313" key="12">
    <source>
        <dbReference type="EMBL" id="QEL64419.1"/>
    </source>
</evidence>
<dbReference type="InterPro" id="IPR006070">
    <property type="entry name" value="Sua5-like_dom"/>
</dbReference>
<keyword evidence="3" id="KW-0436">Ligase</keyword>
<feature type="domain" description="Acylphosphatase-like" evidence="10">
    <location>
        <begin position="23"/>
        <end position="110"/>
    </location>
</feature>
<dbReference type="Proteomes" id="UP000323671">
    <property type="component" value="Chromosome"/>
</dbReference>
<comment type="similarity">
    <text evidence="2 8">Belongs to the carbamoyltransferase HypF family.</text>
</comment>
<comment type="function">
    <text evidence="8">Involved in the maturation of [NiFe] hydrogenases. Along with HypE, it catalyzes the synthesis of the CN ligands of the active site iron of [NiFe]-hydrogenases. HypF functions as a carbamoyl transferase using carbamoylphosphate as a substrate and transferring the carboxamido moiety in an ATP-dependent reaction to the thiolate of the C-terminal cysteine of HypE yielding a protein-S-carboxamide.</text>
</comment>
<dbReference type="InterPro" id="IPR001792">
    <property type="entry name" value="Acylphosphatase-like_dom"/>
</dbReference>
<dbReference type="EMBL" id="CP022579">
    <property type="protein sequence ID" value="QEL64419.1"/>
    <property type="molecule type" value="Genomic_DNA"/>
</dbReference>
<dbReference type="InterPro" id="IPR017945">
    <property type="entry name" value="DHBP_synth_RibB-like_a/b_dom"/>
</dbReference>
<dbReference type="GO" id="GO:0008270">
    <property type="term" value="F:zinc ion binding"/>
    <property type="evidence" value="ECO:0007669"/>
    <property type="project" value="UniProtKB-KW"/>
</dbReference>
<evidence type="ECO:0000256" key="9">
    <source>
        <dbReference type="PROSITE-ProRule" id="PRU00520"/>
    </source>
</evidence>
<dbReference type="KEGG" id="otr:OTERR_09430"/>
<dbReference type="GO" id="GO:0003725">
    <property type="term" value="F:double-stranded RNA binding"/>
    <property type="evidence" value="ECO:0007669"/>
    <property type="project" value="InterPro"/>
</dbReference>
<evidence type="ECO:0000256" key="3">
    <source>
        <dbReference type="ARBA" id="ARBA00022598"/>
    </source>
</evidence>
<evidence type="ECO:0000256" key="7">
    <source>
        <dbReference type="ARBA" id="ARBA00048220"/>
    </source>
</evidence>
<dbReference type="GO" id="GO:0003998">
    <property type="term" value="F:acylphosphatase activity"/>
    <property type="evidence" value="ECO:0007669"/>
    <property type="project" value="UniProtKB-EC"/>
</dbReference>
<dbReference type="InterPro" id="IPR004421">
    <property type="entry name" value="Carbamoyltransferase_HypF"/>
</dbReference>
<feature type="active site" evidence="9">
    <location>
        <position position="56"/>
    </location>
</feature>
<dbReference type="InterPro" id="IPR055128">
    <property type="entry name" value="HypF_C_2"/>
</dbReference>
<dbReference type="UniPathway" id="UPA00335"/>
<evidence type="ECO:0000256" key="2">
    <source>
        <dbReference type="ARBA" id="ARBA00008097"/>
    </source>
</evidence>
<dbReference type="Gene3D" id="3.30.420.40">
    <property type="match status" value="1"/>
</dbReference>